<feature type="domain" description="FBD" evidence="1">
    <location>
        <begin position="158"/>
        <end position="202"/>
    </location>
</feature>
<evidence type="ECO:0000259" key="2">
    <source>
        <dbReference type="Pfam" id="PF24758"/>
    </source>
</evidence>
<dbReference type="InterPro" id="IPR055302">
    <property type="entry name" value="F-box_dom-containing"/>
</dbReference>
<feature type="domain" description="F-box/LRR-repeat protein 15/At3g58940/PEG3-like LRR" evidence="2">
    <location>
        <begin position="3"/>
        <end position="129"/>
    </location>
</feature>
<dbReference type="Pfam" id="PF08387">
    <property type="entry name" value="FBD"/>
    <property type="match status" value="1"/>
</dbReference>
<proteinExistence type="predicted"/>
<name>M8CHS5_AEGTA</name>
<dbReference type="AlphaFoldDB" id="M8CHS5"/>
<dbReference type="PANTHER" id="PTHR32141:SF175">
    <property type="entry name" value="F-BOX DOMAIN-CONTAINING PROTEIN"/>
    <property type="match status" value="1"/>
</dbReference>
<sequence length="277" mass="31039">MASQTGVRVRLVSRSLRCVQLGHTFLENIDVVEAPHLERLFQWQTVAAAGSRVMANRSFRIKIGNAPKLRVLGYLKPGEQELVVVAGSKENIVPSVQILAMEVQFGVRNAIKKVPGFLRCFPNLETLHVQNHSASGGGFKSPRIREESTSKVNLKFWQEGGPIKCILQSIKRLFFYEFRGSRSELTFLKFIAERGRVLEQMVVVVASECFSSGDNVNAKLKPLADAKWSRKACKLELFRSPLTNVSGPLHNHELAADFGFADPFDLKYYSKAERISC</sequence>
<dbReference type="InterPro" id="IPR006566">
    <property type="entry name" value="FBD"/>
</dbReference>
<reference evidence="3" key="1">
    <citation type="submission" date="2015-06" db="UniProtKB">
        <authorList>
            <consortium name="EnsemblPlants"/>
        </authorList>
    </citation>
    <scope>IDENTIFICATION</scope>
</reference>
<dbReference type="InterPro" id="IPR055411">
    <property type="entry name" value="LRR_FXL15/At3g58940/PEG3-like"/>
</dbReference>
<dbReference type="Pfam" id="PF24758">
    <property type="entry name" value="LRR_At5g56370"/>
    <property type="match status" value="1"/>
</dbReference>
<accession>M8CHS5</accession>
<organism evidence="3">
    <name type="scientific">Aegilops tauschii</name>
    <name type="common">Tausch's goatgrass</name>
    <name type="synonym">Aegilops squarrosa</name>
    <dbReference type="NCBI Taxonomy" id="37682"/>
    <lineage>
        <taxon>Eukaryota</taxon>
        <taxon>Viridiplantae</taxon>
        <taxon>Streptophyta</taxon>
        <taxon>Embryophyta</taxon>
        <taxon>Tracheophyta</taxon>
        <taxon>Spermatophyta</taxon>
        <taxon>Magnoliopsida</taxon>
        <taxon>Liliopsida</taxon>
        <taxon>Poales</taxon>
        <taxon>Poaceae</taxon>
        <taxon>BOP clade</taxon>
        <taxon>Pooideae</taxon>
        <taxon>Triticodae</taxon>
        <taxon>Triticeae</taxon>
        <taxon>Triticinae</taxon>
        <taxon>Aegilops</taxon>
    </lineage>
</organism>
<dbReference type="EnsemblPlants" id="EMT26782">
    <property type="protein sequence ID" value="EMT26782"/>
    <property type="gene ID" value="F775_17754"/>
</dbReference>
<evidence type="ECO:0000313" key="3">
    <source>
        <dbReference type="EnsemblPlants" id="EMT26782"/>
    </source>
</evidence>
<dbReference type="PANTHER" id="PTHR32141">
    <property type="match status" value="1"/>
</dbReference>
<protein>
    <submittedName>
        <fullName evidence="3">Uncharacterized protein</fullName>
    </submittedName>
</protein>
<evidence type="ECO:0000259" key="1">
    <source>
        <dbReference type="Pfam" id="PF08387"/>
    </source>
</evidence>